<feature type="signal peptide" evidence="2">
    <location>
        <begin position="1"/>
        <end position="16"/>
    </location>
</feature>
<dbReference type="GO" id="GO:0008889">
    <property type="term" value="F:glycerophosphodiester phosphodiesterase activity"/>
    <property type="evidence" value="ECO:0007669"/>
    <property type="project" value="UniProtKB-EC"/>
</dbReference>
<sequence length="436" mass="46020">MKILAGLALLVVSACAADPMADQKAAPSPSPERPVPEQSASGRPAPGRPALVGFASLPADTFTDGPRSGQFITNSRPINGRRPPFDRQPVQGISDVVAGPGSGDLLALSDNGFGAKANSADYVLCVYRVTPAFRTPEGGGDATVAVDVAFRLRDPDRHVRWSIVADGTTYPGSDVPVPPEVRDGRLLTGADFDVESMFKLDRTFWIGDEFGPFLLHVDATGKLLGPPVELPGDGMYSPDHPTKDPAGAKIPRGGGFEAMDLLPNWSGRPVALFLEKPIAGEAGVRYFQYDISEEAYGSGAAVRYPLPPGATAVGGGAFVIPGFLLVEGDDGEGAAAAHKQVALARGEGGRLLRVPLVDLLDVEDPHDLNGDGSPKFAFPFRTIGSVRLLGDGRTLLVVNDNDYPFASGRASGEPDPTEFILIRLPRPLEDYAGYQR</sequence>
<dbReference type="PANTHER" id="PTHR37957:SF1">
    <property type="entry name" value="PHYTASE-LIKE DOMAIN-CONTAINING PROTEIN"/>
    <property type="match status" value="1"/>
</dbReference>
<dbReference type="EMBL" id="CADCUQ010000198">
    <property type="protein sequence ID" value="CAA9383776.1"/>
    <property type="molecule type" value="Genomic_DNA"/>
</dbReference>
<dbReference type="PANTHER" id="PTHR37957">
    <property type="entry name" value="BLR7070 PROTEIN"/>
    <property type="match status" value="1"/>
</dbReference>
<dbReference type="EC" id="3.1.4.46" evidence="4"/>
<protein>
    <submittedName>
        <fullName evidence="4">Glycerophosphoryl diester phosphodiesterase</fullName>
        <ecNumber evidence="4">3.1.4.46</ecNumber>
    </submittedName>
</protein>
<accession>A0A6J4NC86</accession>
<organism evidence="4">
    <name type="scientific">uncultured Phycisphaerae bacterium</name>
    <dbReference type="NCBI Taxonomy" id="904963"/>
    <lineage>
        <taxon>Bacteria</taxon>
        <taxon>Pseudomonadati</taxon>
        <taxon>Planctomycetota</taxon>
        <taxon>Phycisphaerae</taxon>
        <taxon>environmental samples</taxon>
    </lineage>
</organism>
<dbReference type="PROSITE" id="PS51257">
    <property type="entry name" value="PROKAR_LIPOPROTEIN"/>
    <property type="match status" value="1"/>
</dbReference>
<dbReference type="AlphaFoldDB" id="A0A6J4NC86"/>
<reference evidence="4" key="1">
    <citation type="submission" date="2020-02" db="EMBL/GenBank/DDBJ databases">
        <authorList>
            <person name="Meier V. D."/>
        </authorList>
    </citation>
    <scope>NUCLEOTIDE SEQUENCE</scope>
    <source>
        <strain evidence="4">AVDCRST_MAG64</strain>
    </source>
</reference>
<keyword evidence="4" id="KW-0378">Hydrolase</keyword>
<evidence type="ECO:0000256" key="1">
    <source>
        <dbReference type="SAM" id="MobiDB-lite"/>
    </source>
</evidence>
<evidence type="ECO:0000259" key="3">
    <source>
        <dbReference type="Pfam" id="PF13449"/>
    </source>
</evidence>
<gene>
    <name evidence="4" type="ORF">AVDCRST_MAG64-818</name>
</gene>
<evidence type="ECO:0000256" key="2">
    <source>
        <dbReference type="SAM" id="SignalP"/>
    </source>
</evidence>
<keyword evidence="2" id="KW-0732">Signal</keyword>
<feature type="domain" description="Phytase-like" evidence="3">
    <location>
        <begin position="88"/>
        <end position="403"/>
    </location>
</feature>
<evidence type="ECO:0000313" key="4">
    <source>
        <dbReference type="EMBL" id="CAA9383776.1"/>
    </source>
</evidence>
<dbReference type="InterPro" id="IPR027372">
    <property type="entry name" value="Phytase-like_dom"/>
</dbReference>
<feature type="region of interest" description="Disordered" evidence="1">
    <location>
        <begin position="21"/>
        <end position="89"/>
    </location>
</feature>
<dbReference type="Pfam" id="PF13449">
    <property type="entry name" value="Phytase-like"/>
    <property type="match status" value="1"/>
</dbReference>
<proteinExistence type="predicted"/>
<name>A0A6J4NC86_9BACT</name>
<feature type="chain" id="PRO_5026976777" evidence="2">
    <location>
        <begin position="17"/>
        <end position="436"/>
    </location>
</feature>